<name>A0A8B5VVV5_ENTAV</name>
<dbReference type="Proteomes" id="UP000316316">
    <property type="component" value="Unassembled WGS sequence"/>
</dbReference>
<evidence type="ECO:0000256" key="9">
    <source>
        <dbReference type="ARBA" id="ARBA00022989"/>
    </source>
</evidence>
<dbReference type="FunFam" id="3.30.1360.60:FF:000001">
    <property type="entry name" value="PTS system glucose-specific IIBC component PtsG"/>
    <property type="match status" value="1"/>
</dbReference>
<dbReference type="PROSITE" id="PS01035">
    <property type="entry name" value="PTS_EIIB_TYPE_1_CYS"/>
    <property type="match status" value="1"/>
</dbReference>
<feature type="domain" description="PTS EIIB type-1" evidence="12">
    <location>
        <begin position="5"/>
        <end position="87"/>
    </location>
</feature>
<evidence type="ECO:0000256" key="1">
    <source>
        <dbReference type="ARBA" id="ARBA00004651"/>
    </source>
</evidence>
<evidence type="ECO:0000256" key="10">
    <source>
        <dbReference type="ARBA" id="ARBA00023136"/>
    </source>
</evidence>
<keyword evidence="7" id="KW-0812">Transmembrane</keyword>
<dbReference type="Gene3D" id="3.30.1360.60">
    <property type="entry name" value="Glucose permease domain IIB"/>
    <property type="match status" value="1"/>
</dbReference>
<dbReference type="GO" id="GO:0009401">
    <property type="term" value="P:phosphoenolpyruvate-dependent sugar phosphotransferase system"/>
    <property type="evidence" value="ECO:0007669"/>
    <property type="project" value="UniProtKB-KW"/>
</dbReference>
<evidence type="ECO:0000259" key="12">
    <source>
        <dbReference type="PROSITE" id="PS51098"/>
    </source>
</evidence>
<evidence type="ECO:0000256" key="5">
    <source>
        <dbReference type="ARBA" id="ARBA00022679"/>
    </source>
</evidence>
<feature type="active site" description="Phosphocysteine intermediate; for EIIB activity" evidence="11">
    <location>
        <position position="27"/>
    </location>
</feature>
<keyword evidence="9" id="KW-1133">Transmembrane helix</keyword>
<dbReference type="GO" id="GO:0016301">
    <property type="term" value="F:kinase activity"/>
    <property type="evidence" value="ECO:0007669"/>
    <property type="project" value="UniProtKB-KW"/>
</dbReference>
<keyword evidence="4" id="KW-0762">Sugar transport</keyword>
<dbReference type="AlphaFoldDB" id="A0A8B5VVV5"/>
<dbReference type="GO" id="GO:0015771">
    <property type="term" value="P:trehalose transport"/>
    <property type="evidence" value="ECO:0007669"/>
    <property type="project" value="TreeGrafter"/>
</dbReference>
<evidence type="ECO:0000256" key="7">
    <source>
        <dbReference type="ARBA" id="ARBA00022692"/>
    </source>
</evidence>
<dbReference type="GO" id="GO:0090589">
    <property type="term" value="F:protein-phosphocysteine-trehalose phosphotransferase system transporter activity"/>
    <property type="evidence" value="ECO:0007669"/>
    <property type="project" value="TreeGrafter"/>
</dbReference>
<dbReference type="GO" id="GO:0005886">
    <property type="term" value="C:plasma membrane"/>
    <property type="evidence" value="ECO:0007669"/>
    <property type="project" value="UniProtKB-SubCell"/>
</dbReference>
<evidence type="ECO:0000256" key="8">
    <source>
        <dbReference type="ARBA" id="ARBA00022777"/>
    </source>
</evidence>
<keyword evidence="2" id="KW-0813">Transport</keyword>
<evidence type="ECO:0000256" key="11">
    <source>
        <dbReference type="PROSITE-ProRule" id="PRU00421"/>
    </source>
</evidence>
<accession>A0A8B5VVV5</accession>
<dbReference type="InterPro" id="IPR036878">
    <property type="entry name" value="Glu_permease_IIB"/>
</dbReference>
<keyword evidence="5" id="KW-0808">Transferase</keyword>
<dbReference type="SUPFAM" id="SSF55604">
    <property type="entry name" value="Glucose permease domain IIB"/>
    <property type="match status" value="1"/>
</dbReference>
<evidence type="ECO:0000313" key="13">
    <source>
        <dbReference type="EMBL" id="TRZ28564.1"/>
    </source>
</evidence>
<comment type="subcellular location">
    <subcellularLocation>
        <location evidence="1">Cell membrane</location>
        <topology evidence="1">Multi-pass membrane protein</topology>
    </subcellularLocation>
</comment>
<dbReference type="EMBL" id="PDXQ01000002">
    <property type="protein sequence ID" value="TRZ28564.1"/>
    <property type="molecule type" value="Genomic_DNA"/>
</dbReference>
<evidence type="ECO:0000256" key="3">
    <source>
        <dbReference type="ARBA" id="ARBA00022475"/>
    </source>
</evidence>
<dbReference type="PANTHER" id="PTHR30175">
    <property type="entry name" value="PHOSPHOTRANSFERASE SYSTEM TRANSPORT PROTEIN"/>
    <property type="match status" value="1"/>
</dbReference>
<organism evidence="13 14">
    <name type="scientific">Enterococcus avium</name>
    <name type="common">Streptococcus avium</name>
    <dbReference type="NCBI Taxonomy" id="33945"/>
    <lineage>
        <taxon>Bacteria</taxon>
        <taxon>Bacillati</taxon>
        <taxon>Bacillota</taxon>
        <taxon>Bacilli</taxon>
        <taxon>Lactobacillales</taxon>
        <taxon>Enterococcaceae</taxon>
        <taxon>Enterococcus</taxon>
    </lineage>
</organism>
<dbReference type="InterPro" id="IPR001996">
    <property type="entry name" value="PTS_IIB_1"/>
</dbReference>
<dbReference type="CDD" id="cd00212">
    <property type="entry name" value="PTS_IIB_glc"/>
    <property type="match status" value="1"/>
</dbReference>
<reference evidence="13 14" key="1">
    <citation type="submission" date="2017-10" db="EMBL/GenBank/DDBJ databases">
        <title>FDA dAtabase for Regulatory Grade micrObial Sequences (FDA-ARGOS): Supporting development and validation of Infectious Disease Dx tests.</title>
        <authorList>
            <person name="Campos J."/>
            <person name="Goldberg B."/>
            <person name="Tallon L.J."/>
            <person name="Sadzewicz L."/>
            <person name="Sengamalay N."/>
            <person name="Ott S."/>
            <person name="Godinez A."/>
            <person name="Nagaraj S."/>
            <person name="Vyas G."/>
            <person name="Aluvathingal J."/>
            <person name="Nadendla S."/>
            <person name="Geyer C."/>
            <person name="Nandy P."/>
            <person name="Hobson J."/>
            <person name="Sichtig H."/>
        </authorList>
    </citation>
    <scope>NUCLEOTIDE SEQUENCE [LARGE SCALE GENOMIC DNA]</scope>
    <source>
        <strain evidence="13 14">FDAARGOS_185</strain>
    </source>
</reference>
<keyword evidence="3" id="KW-1003">Cell membrane</keyword>
<sequence length="87" mass="9705">MVNYKNLAKSILDEVGGPENISNMTHCATRLRLTLKDDKKANDENIKQLDGVANVVNKAGQYQILIGTEVPKLYDEFEELVNNNGQV</sequence>
<evidence type="ECO:0000256" key="2">
    <source>
        <dbReference type="ARBA" id="ARBA00022448"/>
    </source>
</evidence>
<comment type="caution">
    <text evidence="13">The sequence shown here is derived from an EMBL/GenBank/DDBJ whole genome shotgun (WGS) entry which is preliminary data.</text>
</comment>
<evidence type="ECO:0000256" key="6">
    <source>
        <dbReference type="ARBA" id="ARBA00022683"/>
    </source>
</evidence>
<keyword evidence="6" id="KW-0598">Phosphotransferase system</keyword>
<gene>
    <name evidence="13" type="ORF">AUF17_17775</name>
</gene>
<dbReference type="GO" id="GO:0008982">
    <property type="term" value="F:protein-N(PI)-phosphohistidine-sugar phosphotransferase activity"/>
    <property type="evidence" value="ECO:0007669"/>
    <property type="project" value="InterPro"/>
</dbReference>
<dbReference type="InterPro" id="IPR018113">
    <property type="entry name" value="PTrfase_EIIB_Cys"/>
</dbReference>
<dbReference type="PANTHER" id="PTHR30175:SF1">
    <property type="entry name" value="PTS SYSTEM ARBUTIN-, CELLOBIOSE-, AND SALICIN-SPECIFIC EIIBC COMPONENT-RELATED"/>
    <property type="match status" value="1"/>
</dbReference>
<keyword evidence="10" id="KW-0472">Membrane</keyword>
<dbReference type="PROSITE" id="PS51098">
    <property type="entry name" value="PTS_EIIB_TYPE_1"/>
    <property type="match status" value="1"/>
</dbReference>
<dbReference type="InterPro" id="IPR050558">
    <property type="entry name" value="PTS_Sugar-Specific_Components"/>
</dbReference>
<evidence type="ECO:0000313" key="14">
    <source>
        <dbReference type="Proteomes" id="UP000316316"/>
    </source>
</evidence>
<keyword evidence="8" id="KW-0418">Kinase</keyword>
<proteinExistence type="predicted"/>
<protein>
    <recommendedName>
        <fullName evidence="12">PTS EIIB type-1 domain-containing protein</fullName>
    </recommendedName>
</protein>
<dbReference type="Pfam" id="PF00367">
    <property type="entry name" value="PTS_EIIB"/>
    <property type="match status" value="1"/>
</dbReference>
<evidence type="ECO:0000256" key="4">
    <source>
        <dbReference type="ARBA" id="ARBA00022597"/>
    </source>
</evidence>